<accession>A0A5J4N839</accession>
<keyword evidence="3" id="KW-0378">Hydrolase</keyword>
<protein>
    <submittedName>
        <fullName evidence="9">Cathepsin F</fullName>
    </submittedName>
</protein>
<dbReference type="PRINTS" id="PR00705">
    <property type="entry name" value="PAPAIN"/>
</dbReference>
<dbReference type="Gene3D" id="3.90.70.10">
    <property type="entry name" value="Cysteine proteinases"/>
    <property type="match status" value="1"/>
</dbReference>
<gene>
    <name evidence="9" type="ORF">DEA37_0012812</name>
</gene>
<comment type="similarity">
    <text evidence="1">Belongs to the peptidase C1 family.</text>
</comment>
<dbReference type="Proteomes" id="UP000324629">
    <property type="component" value="Unassembled WGS sequence"/>
</dbReference>
<dbReference type="PROSITE" id="PS00139">
    <property type="entry name" value="THIOL_PROTEASE_CYS"/>
    <property type="match status" value="1"/>
</dbReference>
<dbReference type="Gene3D" id="1.10.287.2250">
    <property type="match status" value="1"/>
</dbReference>
<evidence type="ECO:0000256" key="6">
    <source>
        <dbReference type="ARBA" id="ARBA00023157"/>
    </source>
</evidence>
<sequence length="387" mass="43561">MCVRFSTNSLVQVIKDTPKCTRPKCVHLECVKSRVTVVGEVPDNARELYEQFKRDYGKVYANDDDQKRFAIFKDNLVRAQKLQLNDRGTARYGVTRFSDLTPEEFAAKYLSRPDNNDQVERVRPTGLKAAPERIDWREWGAVGPVENQGVCGSCWAFSVAGNVEGQWFLKTGQLVSLSKQQLVDCDRAADGCNGGWPASSYLEIMHMGGLESQDEYPYVGVKEQCFMEKEKLLAKIDDSIVLGPSEDDHAAYLAEHGPLSTLLNANTLQYYQAGIIHPSYEECSPADLNHAVLTVGYDKEGDIPYWIIKNSWNVEWGEKVSYSCFILCSHQTFTLARVVYRATSDSTGEMEHVESIACLHPRSSINENHVDGSNVTLSFQYAIKHFL</sequence>
<evidence type="ECO:0000256" key="2">
    <source>
        <dbReference type="ARBA" id="ARBA00022670"/>
    </source>
</evidence>
<name>A0A5J4N839_9TREM</name>
<evidence type="ECO:0000259" key="7">
    <source>
        <dbReference type="SMART" id="SM00645"/>
    </source>
</evidence>
<dbReference type="Pfam" id="PF08246">
    <property type="entry name" value="Inhibitor_I29"/>
    <property type="match status" value="1"/>
</dbReference>
<feature type="domain" description="Peptidase C1A papain C-terminal" evidence="7">
    <location>
        <begin position="130"/>
        <end position="335"/>
    </location>
</feature>
<dbReference type="InterPro" id="IPR000169">
    <property type="entry name" value="Pept_cys_AS"/>
</dbReference>
<comment type="caution">
    <text evidence="9">The sequence shown here is derived from an EMBL/GenBank/DDBJ whole genome shotgun (WGS) entry which is preliminary data.</text>
</comment>
<dbReference type="SMART" id="SM00645">
    <property type="entry name" value="Pept_C1"/>
    <property type="match status" value="1"/>
</dbReference>
<evidence type="ECO:0000313" key="10">
    <source>
        <dbReference type="Proteomes" id="UP000324629"/>
    </source>
</evidence>
<dbReference type="GO" id="GO:0008234">
    <property type="term" value="F:cysteine-type peptidase activity"/>
    <property type="evidence" value="ECO:0007669"/>
    <property type="project" value="UniProtKB-KW"/>
</dbReference>
<feature type="domain" description="Cathepsin propeptide inhibitor" evidence="8">
    <location>
        <begin position="49"/>
        <end position="105"/>
    </location>
</feature>
<dbReference type="InterPro" id="IPR025660">
    <property type="entry name" value="Pept_his_AS"/>
</dbReference>
<dbReference type="Pfam" id="PF00112">
    <property type="entry name" value="Peptidase_C1"/>
    <property type="match status" value="1"/>
</dbReference>
<dbReference type="InterPro" id="IPR038765">
    <property type="entry name" value="Papain-like_cys_pep_sf"/>
</dbReference>
<dbReference type="EMBL" id="QNGE01005912">
    <property type="protein sequence ID" value="KAA3671731.1"/>
    <property type="molecule type" value="Genomic_DNA"/>
</dbReference>
<dbReference type="InterPro" id="IPR000668">
    <property type="entry name" value="Peptidase_C1A_C"/>
</dbReference>
<evidence type="ECO:0000256" key="3">
    <source>
        <dbReference type="ARBA" id="ARBA00022801"/>
    </source>
</evidence>
<evidence type="ECO:0000256" key="5">
    <source>
        <dbReference type="ARBA" id="ARBA00023145"/>
    </source>
</evidence>
<dbReference type="SMART" id="SM00848">
    <property type="entry name" value="Inhibitor_I29"/>
    <property type="match status" value="1"/>
</dbReference>
<dbReference type="CDD" id="cd02248">
    <property type="entry name" value="Peptidase_C1A"/>
    <property type="match status" value="1"/>
</dbReference>
<keyword evidence="5" id="KW-0865">Zymogen</keyword>
<keyword evidence="4" id="KW-0788">Thiol protease</keyword>
<evidence type="ECO:0000313" key="9">
    <source>
        <dbReference type="EMBL" id="KAA3671731.1"/>
    </source>
</evidence>
<dbReference type="InterPro" id="IPR039417">
    <property type="entry name" value="Peptidase_C1A_papain-like"/>
</dbReference>
<dbReference type="InterPro" id="IPR013201">
    <property type="entry name" value="Prot_inhib_I29"/>
</dbReference>
<dbReference type="PANTHER" id="PTHR12411">
    <property type="entry name" value="CYSTEINE PROTEASE FAMILY C1-RELATED"/>
    <property type="match status" value="1"/>
</dbReference>
<dbReference type="AlphaFoldDB" id="A0A5J4N839"/>
<reference evidence="9 10" key="1">
    <citation type="journal article" date="2019" name="Gigascience">
        <title>Whole-genome sequence of the oriental lung fluke Paragonimus westermani.</title>
        <authorList>
            <person name="Oey H."/>
            <person name="Zakrzewski M."/>
            <person name="Narain K."/>
            <person name="Devi K.R."/>
            <person name="Agatsuma T."/>
            <person name="Nawaratna S."/>
            <person name="Gobert G.N."/>
            <person name="Jones M.K."/>
            <person name="Ragan M.A."/>
            <person name="McManus D.P."/>
            <person name="Krause L."/>
        </authorList>
    </citation>
    <scope>NUCLEOTIDE SEQUENCE [LARGE SCALE GENOMIC DNA]</scope>
    <source>
        <strain evidence="9 10">IND2009</strain>
    </source>
</reference>
<dbReference type="InterPro" id="IPR013128">
    <property type="entry name" value="Peptidase_C1A"/>
</dbReference>
<keyword evidence="10" id="KW-1185">Reference proteome</keyword>
<proteinExistence type="inferred from homology"/>
<evidence type="ECO:0000256" key="4">
    <source>
        <dbReference type="ARBA" id="ARBA00022807"/>
    </source>
</evidence>
<keyword evidence="6" id="KW-1015">Disulfide bond</keyword>
<dbReference type="PROSITE" id="PS00639">
    <property type="entry name" value="THIOL_PROTEASE_HIS"/>
    <property type="match status" value="1"/>
</dbReference>
<evidence type="ECO:0000256" key="1">
    <source>
        <dbReference type="ARBA" id="ARBA00008455"/>
    </source>
</evidence>
<keyword evidence="2" id="KW-0645">Protease</keyword>
<dbReference type="SUPFAM" id="SSF54001">
    <property type="entry name" value="Cysteine proteinases"/>
    <property type="match status" value="1"/>
</dbReference>
<evidence type="ECO:0000259" key="8">
    <source>
        <dbReference type="SMART" id="SM00848"/>
    </source>
</evidence>
<organism evidence="9 10">
    <name type="scientific">Paragonimus westermani</name>
    <dbReference type="NCBI Taxonomy" id="34504"/>
    <lineage>
        <taxon>Eukaryota</taxon>
        <taxon>Metazoa</taxon>
        <taxon>Spiralia</taxon>
        <taxon>Lophotrochozoa</taxon>
        <taxon>Platyhelminthes</taxon>
        <taxon>Trematoda</taxon>
        <taxon>Digenea</taxon>
        <taxon>Plagiorchiida</taxon>
        <taxon>Troglotremata</taxon>
        <taxon>Troglotrematidae</taxon>
        <taxon>Paragonimus</taxon>
    </lineage>
</organism>
<dbReference type="GO" id="GO:0006508">
    <property type="term" value="P:proteolysis"/>
    <property type="evidence" value="ECO:0007669"/>
    <property type="project" value="UniProtKB-KW"/>
</dbReference>